<evidence type="ECO:0008006" key="5">
    <source>
        <dbReference type="Google" id="ProtNLM"/>
    </source>
</evidence>
<feature type="compositionally biased region" description="Basic and acidic residues" evidence="1">
    <location>
        <begin position="138"/>
        <end position="153"/>
    </location>
</feature>
<evidence type="ECO:0000313" key="4">
    <source>
        <dbReference type="Proteomes" id="UP001500131"/>
    </source>
</evidence>
<feature type="non-terminal residue" evidence="3">
    <location>
        <position position="153"/>
    </location>
</feature>
<dbReference type="AlphaFoldDB" id="A0AAW2ZSY3"/>
<feature type="chain" id="PRO_5043665997" description="Secreted protein" evidence="2">
    <location>
        <begin position="28"/>
        <end position="153"/>
    </location>
</feature>
<evidence type="ECO:0000313" key="3">
    <source>
        <dbReference type="EMBL" id="KAL0492207.1"/>
    </source>
</evidence>
<sequence length="153" mass="17093">MVPVCDSRTSTFLLVLYLSLGFAVSSSWCTCDAFPQLYVAHSLSFHRSRHTLSSPCLIRAFVFALRLFSAPRSRHAYDRVRVLPLRGAPRPRPPVRALRVPVHEAGADLLAPEVLRAVHAQEEPEVYSVDAHVPPHPPQDDDGPREPPPRCSR</sequence>
<keyword evidence="2" id="KW-0732">Signal</keyword>
<protein>
    <recommendedName>
        <fullName evidence="5">Secreted protein</fullName>
    </recommendedName>
</protein>
<dbReference type="EMBL" id="JBAMZK010000037">
    <property type="protein sequence ID" value="KAL0492207.1"/>
    <property type="molecule type" value="Genomic_DNA"/>
</dbReference>
<keyword evidence="4" id="KW-1185">Reference proteome</keyword>
<name>A0AAW2ZSY3_9TRYP</name>
<evidence type="ECO:0000256" key="2">
    <source>
        <dbReference type="SAM" id="SignalP"/>
    </source>
</evidence>
<organism evidence="3 4">
    <name type="scientific">Leishmania lindenbergi</name>
    <dbReference type="NCBI Taxonomy" id="651832"/>
    <lineage>
        <taxon>Eukaryota</taxon>
        <taxon>Discoba</taxon>
        <taxon>Euglenozoa</taxon>
        <taxon>Kinetoplastea</taxon>
        <taxon>Metakinetoplastina</taxon>
        <taxon>Trypanosomatida</taxon>
        <taxon>Trypanosomatidae</taxon>
        <taxon>Leishmaniinae</taxon>
        <taxon>Leishmania</taxon>
    </lineage>
</organism>
<proteinExistence type="predicted"/>
<comment type="caution">
    <text evidence="3">The sequence shown here is derived from an EMBL/GenBank/DDBJ whole genome shotgun (WGS) entry which is preliminary data.</text>
</comment>
<accession>A0AAW2ZSY3</accession>
<dbReference type="Proteomes" id="UP001500131">
    <property type="component" value="Unassembled WGS sequence"/>
</dbReference>
<evidence type="ECO:0000256" key="1">
    <source>
        <dbReference type="SAM" id="MobiDB-lite"/>
    </source>
</evidence>
<reference evidence="3 4" key="1">
    <citation type="submission" date="2024-02" db="EMBL/GenBank/DDBJ databases">
        <title>FIRST GENOME SEQUENCES OF Leishmania (Viannia) shawi, Leishmania (Viannia) lindenbergi AND Leishmania (Viannia) utingensis.</title>
        <authorList>
            <person name="Resadore F."/>
            <person name="Custodio M.G.F."/>
            <person name="Boite M.C."/>
            <person name="Cupolillo E."/>
            <person name="Ferreira G.E.M."/>
        </authorList>
    </citation>
    <scope>NUCLEOTIDE SEQUENCE [LARGE SCALE GENOMIC DNA]</scope>
    <source>
        <strain evidence="3 4">MHOM/BR/1966/M15733</strain>
    </source>
</reference>
<feature type="region of interest" description="Disordered" evidence="1">
    <location>
        <begin position="126"/>
        <end position="153"/>
    </location>
</feature>
<gene>
    <name evidence="3" type="ORF">Q4I31_007894</name>
</gene>
<feature type="signal peptide" evidence="2">
    <location>
        <begin position="1"/>
        <end position="27"/>
    </location>
</feature>